<dbReference type="EMBL" id="FWXJ01000001">
    <property type="protein sequence ID" value="SMC30268.1"/>
    <property type="molecule type" value="Genomic_DNA"/>
</dbReference>
<dbReference type="Proteomes" id="UP000192708">
    <property type="component" value="Unassembled WGS sequence"/>
</dbReference>
<dbReference type="OrthoDB" id="8678477at2"/>
<evidence type="ECO:0000256" key="2">
    <source>
        <dbReference type="SAM" id="SignalP"/>
    </source>
</evidence>
<dbReference type="STRING" id="1938817.SAMN06296008_101122"/>
<dbReference type="RefSeq" id="WP_084281920.1">
    <property type="nucleotide sequence ID" value="NZ_FWXJ01000001.1"/>
</dbReference>
<feature type="signal peptide" evidence="2">
    <location>
        <begin position="1"/>
        <end position="30"/>
    </location>
</feature>
<dbReference type="SUPFAM" id="SSF53850">
    <property type="entry name" value="Periplasmic binding protein-like II"/>
    <property type="match status" value="1"/>
</dbReference>
<dbReference type="AlphaFoldDB" id="A0A1W1Y3G1"/>
<dbReference type="CDD" id="cd13578">
    <property type="entry name" value="PBP2_Bug27"/>
    <property type="match status" value="1"/>
</dbReference>
<dbReference type="InterPro" id="IPR005064">
    <property type="entry name" value="BUG"/>
</dbReference>
<dbReference type="Pfam" id="PF03401">
    <property type="entry name" value="TctC"/>
    <property type="match status" value="1"/>
</dbReference>
<reference evidence="3 4" key="1">
    <citation type="submission" date="2017-04" db="EMBL/GenBank/DDBJ databases">
        <authorList>
            <person name="Afonso C.L."/>
            <person name="Miller P.J."/>
            <person name="Scott M.A."/>
            <person name="Spackman E."/>
            <person name="Goraichik I."/>
            <person name="Dimitrov K.M."/>
            <person name="Suarez D.L."/>
            <person name="Swayne D.E."/>
        </authorList>
    </citation>
    <scope>NUCLEOTIDE SEQUENCE [LARGE SCALE GENOMIC DNA]</scope>
    <source>
        <strain evidence="3 4">VK13</strain>
    </source>
</reference>
<keyword evidence="3" id="KW-0675">Receptor</keyword>
<keyword evidence="2" id="KW-0732">Signal</keyword>
<feature type="chain" id="PRO_5012258319" evidence="2">
    <location>
        <begin position="31"/>
        <end position="335"/>
    </location>
</feature>
<accession>A0A1W1Y3G1</accession>
<evidence type="ECO:0000313" key="3">
    <source>
        <dbReference type="EMBL" id="SMC30268.1"/>
    </source>
</evidence>
<sequence>MPNFRLRRSVLRASSLALGYPLMNEASAQADPNKYPTQPIKVIVPFAAGGTLDVALRPISQALLENLGQPILIDNRAGANGMIGTDLVAKANPDGYTLLAVTASFALNPSIYKEMKYDVLKDFTPITCIMQGVGFVMVVHPSLPVKTVAEFIAYEKKSNQTIAYSTPGIGNTIHIASELFNQKTGTHMLHVPYKGSAPSLNALVSGEVQVAIMPPGIVMPFIRSGKLRAIGFTGEKRLPELPEVPTMAEVGIKDMVFQGTWMGLFGPANLPKNIVERLNKEFSRVLQQPVLKQTLSNSVAGYVSDGGTPEQMAKLLRDDVKRYSEILQKLNIQPS</sequence>
<keyword evidence="4" id="KW-1185">Reference proteome</keyword>
<organism evidence="3 4">
    <name type="scientific">Polynucleobacter kasalickyi</name>
    <dbReference type="NCBI Taxonomy" id="1938817"/>
    <lineage>
        <taxon>Bacteria</taxon>
        <taxon>Pseudomonadati</taxon>
        <taxon>Pseudomonadota</taxon>
        <taxon>Betaproteobacteria</taxon>
        <taxon>Burkholderiales</taxon>
        <taxon>Burkholderiaceae</taxon>
        <taxon>Polynucleobacter</taxon>
    </lineage>
</organism>
<dbReference type="InterPro" id="IPR042100">
    <property type="entry name" value="Bug_dom1"/>
</dbReference>
<dbReference type="PANTHER" id="PTHR42928:SF5">
    <property type="entry name" value="BLR1237 PROTEIN"/>
    <property type="match status" value="1"/>
</dbReference>
<dbReference type="Gene3D" id="3.40.190.150">
    <property type="entry name" value="Bordetella uptake gene, domain 1"/>
    <property type="match status" value="1"/>
</dbReference>
<protein>
    <submittedName>
        <fullName evidence="3">Tripartite-type tricarboxylate transporter, receptor component TctC</fullName>
    </submittedName>
</protein>
<dbReference type="Gene3D" id="3.40.190.10">
    <property type="entry name" value="Periplasmic binding protein-like II"/>
    <property type="match status" value="1"/>
</dbReference>
<evidence type="ECO:0000313" key="4">
    <source>
        <dbReference type="Proteomes" id="UP000192708"/>
    </source>
</evidence>
<proteinExistence type="inferred from homology"/>
<comment type="similarity">
    <text evidence="1">Belongs to the UPF0065 (bug) family.</text>
</comment>
<dbReference type="PIRSF" id="PIRSF017082">
    <property type="entry name" value="YflP"/>
    <property type="match status" value="1"/>
</dbReference>
<gene>
    <name evidence="3" type="ORF">SAMN06296008_101122</name>
</gene>
<evidence type="ECO:0000256" key="1">
    <source>
        <dbReference type="ARBA" id="ARBA00006987"/>
    </source>
</evidence>
<name>A0A1W1Y3G1_9BURK</name>
<dbReference type="PANTHER" id="PTHR42928">
    <property type="entry name" value="TRICARBOXYLATE-BINDING PROTEIN"/>
    <property type="match status" value="1"/>
</dbReference>